<evidence type="ECO:0000256" key="17">
    <source>
        <dbReference type="SAM" id="MobiDB-lite"/>
    </source>
</evidence>
<comment type="cofactor">
    <cofactor evidence="1">
        <name>Mg(2+)</name>
        <dbReference type="ChEBI" id="CHEBI:18420"/>
    </cofactor>
</comment>
<dbReference type="InterPro" id="IPR010997">
    <property type="entry name" value="HRDC-like_sf"/>
</dbReference>
<dbReference type="Gene3D" id="1.10.10.160">
    <property type="match status" value="1"/>
</dbReference>
<dbReference type="CDD" id="cd18807">
    <property type="entry name" value="SF1_C_UvrD"/>
    <property type="match status" value="1"/>
</dbReference>
<organism evidence="21 22">
    <name type="scientific">Nocardia huaxiensis</name>
    <dbReference type="NCBI Taxonomy" id="2755382"/>
    <lineage>
        <taxon>Bacteria</taxon>
        <taxon>Bacillati</taxon>
        <taxon>Actinomycetota</taxon>
        <taxon>Actinomycetes</taxon>
        <taxon>Mycobacteriales</taxon>
        <taxon>Nocardiaceae</taxon>
        <taxon>Nocardia</taxon>
    </lineage>
</organism>
<evidence type="ECO:0000256" key="1">
    <source>
        <dbReference type="ARBA" id="ARBA00001946"/>
    </source>
</evidence>
<keyword evidence="7 16" id="KW-0067">ATP-binding</keyword>
<dbReference type="GO" id="GO:0033202">
    <property type="term" value="C:DNA helicase complex"/>
    <property type="evidence" value="ECO:0007669"/>
    <property type="project" value="TreeGrafter"/>
</dbReference>
<evidence type="ECO:0000256" key="6">
    <source>
        <dbReference type="ARBA" id="ARBA00022806"/>
    </source>
</evidence>
<dbReference type="GO" id="GO:0043138">
    <property type="term" value="F:3'-5' DNA helicase activity"/>
    <property type="evidence" value="ECO:0007669"/>
    <property type="project" value="UniProtKB-EC"/>
</dbReference>
<evidence type="ECO:0000313" key="22">
    <source>
        <dbReference type="Proteomes" id="UP000515512"/>
    </source>
</evidence>
<dbReference type="PANTHER" id="PTHR11070">
    <property type="entry name" value="UVRD / RECB / PCRA DNA HELICASE FAMILY MEMBER"/>
    <property type="match status" value="1"/>
</dbReference>
<dbReference type="GO" id="GO:0003677">
    <property type="term" value="F:DNA binding"/>
    <property type="evidence" value="ECO:0007669"/>
    <property type="project" value="UniProtKB-KW"/>
</dbReference>
<dbReference type="PROSITE" id="PS50967">
    <property type="entry name" value="HRDC"/>
    <property type="match status" value="1"/>
</dbReference>
<dbReference type="Pfam" id="PF00570">
    <property type="entry name" value="HRDC"/>
    <property type="match status" value="1"/>
</dbReference>
<reference evidence="21 22" key="1">
    <citation type="submission" date="2020-07" db="EMBL/GenBank/DDBJ databases">
        <authorList>
            <person name="Zhuang K."/>
            <person name="Ran Y."/>
        </authorList>
    </citation>
    <scope>NUCLEOTIDE SEQUENCE [LARGE SCALE GENOMIC DNA]</scope>
    <source>
        <strain evidence="21 22">WCH-YHL-001</strain>
    </source>
</reference>
<evidence type="ECO:0000256" key="11">
    <source>
        <dbReference type="ARBA" id="ARBA00034617"/>
    </source>
</evidence>
<keyword evidence="8" id="KW-0238">DNA-binding</keyword>
<evidence type="ECO:0000256" key="15">
    <source>
        <dbReference type="ARBA" id="ARBA00077370"/>
    </source>
</evidence>
<keyword evidence="4" id="KW-0227">DNA damage</keyword>
<evidence type="ECO:0000259" key="18">
    <source>
        <dbReference type="PROSITE" id="PS50967"/>
    </source>
</evidence>
<evidence type="ECO:0000259" key="20">
    <source>
        <dbReference type="PROSITE" id="PS51217"/>
    </source>
</evidence>
<protein>
    <recommendedName>
        <fullName evidence="14">ATP-dependent DNA helicase UvrD2</fullName>
        <ecNumber evidence="12">5.6.2.4</ecNumber>
    </recommendedName>
    <alternativeName>
        <fullName evidence="15">DNA 3'-5' helicase UvrD2</fullName>
    </alternativeName>
</protein>
<dbReference type="InterPro" id="IPR044876">
    <property type="entry name" value="HRDC_dom_sf"/>
</dbReference>
<dbReference type="CDD" id="cd17932">
    <property type="entry name" value="DEXQc_UvrD"/>
    <property type="match status" value="1"/>
</dbReference>
<comment type="catalytic activity">
    <reaction evidence="11">
        <text>Couples ATP hydrolysis with the unwinding of duplex DNA by translocating in the 3'-5' direction.</text>
        <dbReference type="EC" id="5.6.2.4"/>
    </reaction>
</comment>
<keyword evidence="6 16" id="KW-0347">Helicase</keyword>
<dbReference type="Gene3D" id="1.10.150.80">
    <property type="entry name" value="HRDC domain"/>
    <property type="match status" value="1"/>
</dbReference>
<dbReference type="Pfam" id="PF13361">
    <property type="entry name" value="UvrD_C"/>
    <property type="match status" value="2"/>
</dbReference>
<dbReference type="PROSITE" id="PS51198">
    <property type="entry name" value="UVRD_HELICASE_ATP_BIND"/>
    <property type="match status" value="1"/>
</dbReference>
<evidence type="ECO:0000256" key="12">
    <source>
        <dbReference type="ARBA" id="ARBA00034808"/>
    </source>
</evidence>
<evidence type="ECO:0000313" key="21">
    <source>
        <dbReference type="EMBL" id="QLY33008.1"/>
    </source>
</evidence>
<evidence type="ECO:0000256" key="8">
    <source>
        <dbReference type="ARBA" id="ARBA00023125"/>
    </source>
</evidence>
<evidence type="ECO:0000256" key="9">
    <source>
        <dbReference type="ARBA" id="ARBA00023204"/>
    </source>
</evidence>
<dbReference type="Pfam" id="PF00580">
    <property type="entry name" value="UvrD-helicase"/>
    <property type="match status" value="1"/>
</dbReference>
<evidence type="ECO:0000256" key="10">
    <source>
        <dbReference type="ARBA" id="ARBA00023235"/>
    </source>
</evidence>
<keyword evidence="5 16" id="KW-0378">Hydrolase</keyword>
<dbReference type="InterPro" id="IPR002121">
    <property type="entry name" value="HRDC_dom"/>
</dbReference>
<dbReference type="SUPFAM" id="SSF52540">
    <property type="entry name" value="P-loop containing nucleoside triphosphate hydrolases"/>
    <property type="match status" value="1"/>
</dbReference>
<dbReference type="SMART" id="SM00341">
    <property type="entry name" value="HRDC"/>
    <property type="match status" value="1"/>
</dbReference>
<gene>
    <name evidence="21" type="ORF">H0264_12890</name>
</gene>
<evidence type="ECO:0000259" key="19">
    <source>
        <dbReference type="PROSITE" id="PS51198"/>
    </source>
</evidence>
<dbReference type="InterPro" id="IPR014016">
    <property type="entry name" value="UvrD-like_ATP-bd"/>
</dbReference>
<dbReference type="InterPro" id="IPR000212">
    <property type="entry name" value="DNA_helicase_UvrD/REP"/>
</dbReference>
<dbReference type="GO" id="GO:0005829">
    <property type="term" value="C:cytosol"/>
    <property type="evidence" value="ECO:0007669"/>
    <property type="project" value="TreeGrafter"/>
</dbReference>
<sequence length="744" mass="80649">MMVRVTAATTTKLRLDDLDAEQAAAVRAPRGPVCVLAGAGTGKTRTITHRIAHLVSAGHVRADQVLAVTFTARAAGELRNRLRELGLGGDAGQVQARTFHAAALRQLKYFWPQVVGDVPWRLIEGKFPIVAQAARGVGLSTDTETLRDLTSEIEWAKGSLIAPEDYAGAVARLHRDAPYEASKVADVYAVYEKLKATPDGLLLDFDDLLLHTAAALEDYVSVAEEFRNRYRCFVVDEYQDVTPLQQRVLDAWLGERDDLTVVGDANQTIYSFTGASPAFLLDFSRRFPEATVVRLERDYRSTPQVVSLANRVIGAARGRIAGTRLQLIGQRPDGPEPVFAEFDDEPAEAAGTARAIAKLLEKGVPAAEIAVLYRINAQSEVYEQALTEAGIPYQVRGGEGFFQRPEVRQAVQALRQAHTRDDLPDARGANLVTLVRAILRGIGLTKEEPTGAQARERWASLMALVQLTEELVGYDADAEPVDGDAGSGDERDEAGLDADPDSGLDLTGLLRELALRSEARHAPTVQGVTLASLHAAKGLEWDAVFLVGLADGTMPIQHVLGSDGAVADETALEEERRLLYVGVTRAREHLQLSWALARSAGGRKIRRRSRFLAGLVPDDSPASRIAKHTTAPRGPKRVLPTCRVCGRPLLNTAATMLGRCNRCPADIDTGLLEALKEWRKEKADALSLPHFVVFSDVTLTAIAEQRPADDRALVAIPGIGAKKLQTYGADVLAIVRSRSNSANQ</sequence>
<dbReference type="EC" id="5.6.2.4" evidence="12"/>
<keyword evidence="3 16" id="KW-0547">Nucleotide-binding</keyword>
<feature type="compositionally biased region" description="Acidic residues" evidence="17">
    <location>
        <begin position="490"/>
        <end position="501"/>
    </location>
</feature>
<keyword evidence="9" id="KW-0234">DNA repair</keyword>
<dbReference type="GO" id="GO:0005524">
    <property type="term" value="F:ATP binding"/>
    <property type="evidence" value="ECO:0007669"/>
    <property type="project" value="UniProtKB-UniRule"/>
</dbReference>
<dbReference type="InterPro" id="IPR013986">
    <property type="entry name" value="DExx_box_DNA_helicase_dom_sf"/>
</dbReference>
<feature type="domain" description="UvrD-like helicase C-terminal" evidence="20">
    <location>
        <begin position="303"/>
        <end position="538"/>
    </location>
</feature>
<keyword evidence="10" id="KW-0413">Isomerase</keyword>
<evidence type="ECO:0000256" key="5">
    <source>
        <dbReference type="ARBA" id="ARBA00022801"/>
    </source>
</evidence>
<dbReference type="Gene3D" id="3.40.50.300">
    <property type="entry name" value="P-loop containing nucleotide triphosphate hydrolases"/>
    <property type="match status" value="3"/>
</dbReference>
<dbReference type="FunFam" id="3.40.50.300:FF:001201">
    <property type="entry name" value="ATP-dependent DNA helicase UvrD2"/>
    <property type="match status" value="1"/>
</dbReference>
<dbReference type="KEGG" id="nhu:H0264_12890"/>
<evidence type="ECO:0000256" key="13">
    <source>
        <dbReference type="ARBA" id="ARBA00048988"/>
    </source>
</evidence>
<evidence type="ECO:0000256" key="16">
    <source>
        <dbReference type="PROSITE-ProRule" id="PRU00560"/>
    </source>
</evidence>
<dbReference type="PANTHER" id="PTHR11070:SF69">
    <property type="entry name" value="ATP-DEPENDENT DNA HELICASE UVRD2"/>
    <property type="match status" value="1"/>
</dbReference>
<evidence type="ECO:0000256" key="3">
    <source>
        <dbReference type="ARBA" id="ARBA00022741"/>
    </source>
</evidence>
<name>A0A7D6ZDL7_9NOCA</name>
<feature type="binding site" evidence="16">
    <location>
        <begin position="37"/>
        <end position="44"/>
    </location>
    <ligand>
        <name>ATP</name>
        <dbReference type="ChEBI" id="CHEBI:30616"/>
    </ligand>
</feature>
<evidence type="ECO:0000256" key="14">
    <source>
        <dbReference type="ARBA" id="ARBA00067567"/>
    </source>
</evidence>
<evidence type="ECO:0000256" key="2">
    <source>
        <dbReference type="ARBA" id="ARBA00009922"/>
    </source>
</evidence>
<feature type="region of interest" description="Disordered" evidence="17">
    <location>
        <begin position="477"/>
        <end position="501"/>
    </location>
</feature>
<dbReference type="GO" id="GO:0016787">
    <property type="term" value="F:hydrolase activity"/>
    <property type="evidence" value="ECO:0007669"/>
    <property type="project" value="UniProtKB-UniRule"/>
</dbReference>
<dbReference type="InterPro" id="IPR027417">
    <property type="entry name" value="P-loop_NTPase"/>
</dbReference>
<dbReference type="GO" id="GO:0000725">
    <property type="term" value="P:recombinational repair"/>
    <property type="evidence" value="ECO:0007669"/>
    <property type="project" value="TreeGrafter"/>
</dbReference>
<dbReference type="PROSITE" id="PS51217">
    <property type="entry name" value="UVRD_HELICASE_CTER"/>
    <property type="match status" value="1"/>
</dbReference>
<proteinExistence type="inferred from homology"/>
<dbReference type="RefSeq" id="WP_181584172.1">
    <property type="nucleotide sequence ID" value="NZ_CP059399.1"/>
</dbReference>
<comment type="similarity">
    <text evidence="2">Belongs to the helicase family. UvrD subfamily.</text>
</comment>
<dbReference type="SUPFAM" id="SSF47819">
    <property type="entry name" value="HRDC-like"/>
    <property type="match status" value="1"/>
</dbReference>
<evidence type="ECO:0000256" key="7">
    <source>
        <dbReference type="ARBA" id="ARBA00022840"/>
    </source>
</evidence>
<dbReference type="AlphaFoldDB" id="A0A7D6ZDL7"/>
<feature type="domain" description="UvrD-like helicase ATP-binding" evidence="19">
    <location>
        <begin position="16"/>
        <end position="302"/>
    </location>
</feature>
<evidence type="ECO:0000256" key="4">
    <source>
        <dbReference type="ARBA" id="ARBA00022763"/>
    </source>
</evidence>
<comment type="catalytic activity">
    <reaction evidence="13">
        <text>ATP + H2O = ADP + phosphate + H(+)</text>
        <dbReference type="Rhea" id="RHEA:13065"/>
        <dbReference type="ChEBI" id="CHEBI:15377"/>
        <dbReference type="ChEBI" id="CHEBI:15378"/>
        <dbReference type="ChEBI" id="CHEBI:30616"/>
        <dbReference type="ChEBI" id="CHEBI:43474"/>
        <dbReference type="ChEBI" id="CHEBI:456216"/>
        <dbReference type="EC" id="5.6.2.4"/>
    </reaction>
</comment>
<accession>A0A7D6ZDL7</accession>
<dbReference type="EMBL" id="CP059399">
    <property type="protein sequence ID" value="QLY33008.1"/>
    <property type="molecule type" value="Genomic_DNA"/>
</dbReference>
<keyword evidence="22" id="KW-1185">Reference proteome</keyword>
<dbReference type="InterPro" id="IPR014017">
    <property type="entry name" value="DNA_helicase_UvrD-like_C"/>
</dbReference>
<feature type="domain" description="HRDC" evidence="18">
    <location>
        <begin position="665"/>
        <end position="744"/>
    </location>
</feature>
<dbReference type="FunFam" id="3.40.50.300:FF:001181">
    <property type="entry name" value="DNA helicase"/>
    <property type="match status" value="1"/>
</dbReference>
<dbReference type="Proteomes" id="UP000515512">
    <property type="component" value="Chromosome"/>
</dbReference>